<feature type="region of interest" description="Disordered" evidence="1">
    <location>
        <begin position="1"/>
        <end position="20"/>
    </location>
</feature>
<gene>
    <name evidence="2" type="ORF">GCM10025869_06800</name>
</gene>
<reference evidence="3" key="1">
    <citation type="journal article" date="2019" name="Int. J. Syst. Evol. Microbiol.">
        <title>The Global Catalogue of Microorganisms (GCM) 10K type strain sequencing project: providing services to taxonomists for standard genome sequencing and annotation.</title>
        <authorList>
            <consortium name="The Broad Institute Genomics Platform"/>
            <consortium name="The Broad Institute Genome Sequencing Center for Infectious Disease"/>
            <person name="Wu L."/>
            <person name="Ma J."/>
        </authorList>
    </citation>
    <scope>NUCLEOTIDE SEQUENCE [LARGE SCALE GENOMIC DNA]</scope>
    <source>
        <strain evidence="3">NBRC 108755</strain>
    </source>
</reference>
<organism evidence="2 3">
    <name type="scientific">Homoserinibacter gongjuensis</name>
    <dbReference type="NCBI Taxonomy" id="1162968"/>
    <lineage>
        <taxon>Bacteria</taxon>
        <taxon>Bacillati</taxon>
        <taxon>Actinomycetota</taxon>
        <taxon>Actinomycetes</taxon>
        <taxon>Micrococcales</taxon>
        <taxon>Microbacteriaceae</taxon>
        <taxon>Homoserinibacter</taxon>
    </lineage>
</organism>
<dbReference type="Gene3D" id="2.60.120.560">
    <property type="entry name" value="Exo-inulinase, domain 1"/>
    <property type="match status" value="1"/>
</dbReference>
<sequence>MKLTSLTAPSGNAGVLARTSSPGVGPDAYTGYFAGVDGSTSRLSLGKADGSWTPLADDVVPGACN</sequence>
<accession>A0ABQ6JRL7</accession>
<dbReference type="EMBL" id="BSVA01000001">
    <property type="protein sequence ID" value="GMA90151.1"/>
    <property type="molecule type" value="Genomic_DNA"/>
</dbReference>
<proteinExistence type="predicted"/>
<feature type="compositionally biased region" description="Polar residues" evidence="1">
    <location>
        <begin position="1"/>
        <end position="10"/>
    </location>
</feature>
<dbReference type="Proteomes" id="UP001157069">
    <property type="component" value="Unassembled WGS sequence"/>
</dbReference>
<comment type="caution">
    <text evidence="2">The sequence shown here is derived from an EMBL/GenBank/DDBJ whole genome shotgun (WGS) entry which is preliminary data.</text>
</comment>
<evidence type="ECO:0000313" key="3">
    <source>
        <dbReference type="Proteomes" id="UP001157069"/>
    </source>
</evidence>
<name>A0ABQ6JRL7_9MICO</name>
<protein>
    <submittedName>
        <fullName evidence="2">Uncharacterized protein</fullName>
    </submittedName>
</protein>
<keyword evidence="3" id="KW-1185">Reference proteome</keyword>
<evidence type="ECO:0000313" key="2">
    <source>
        <dbReference type="EMBL" id="GMA90151.1"/>
    </source>
</evidence>
<evidence type="ECO:0000256" key="1">
    <source>
        <dbReference type="SAM" id="MobiDB-lite"/>
    </source>
</evidence>
<dbReference type="RefSeq" id="WP_284297752.1">
    <property type="nucleotide sequence ID" value="NZ_BSVA01000001.1"/>
</dbReference>